<proteinExistence type="predicted"/>
<dbReference type="EMBL" id="NCKW01007967">
    <property type="protein sequence ID" value="POM69021.1"/>
    <property type="molecule type" value="Genomic_DNA"/>
</dbReference>
<reference evidence="1 2" key="1">
    <citation type="journal article" date="2017" name="Genome Biol. Evol.">
        <title>Phytophthora megakarya and P. palmivora, closely related causal agents of cacao black pod rot, underwent increases in genome sizes and gene numbers by different mechanisms.</title>
        <authorList>
            <person name="Ali S.S."/>
            <person name="Shao J."/>
            <person name="Lary D.J."/>
            <person name="Kronmiller B."/>
            <person name="Shen D."/>
            <person name="Strem M.D."/>
            <person name="Amoako-Attah I."/>
            <person name="Akrofi A.Y."/>
            <person name="Begoude B.A."/>
            <person name="Ten Hoopen G.M."/>
            <person name="Coulibaly K."/>
            <person name="Kebe B.I."/>
            <person name="Melnick R.L."/>
            <person name="Guiltinan M.J."/>
            <person name="Tyler B.M."/>
            <person name="Meinhardt L.W."/>
            <person name="Bailey B.A."/>
        </authorList>
    </citation>
    <scope>NUCLEOTIDE SEQUENCE [LARGE SCALE GENOMIC DNA]</scope>
    <source>
        <strain evidence="2">sbr112.9</strain>
    </source>
</reference>
<keyword evidence="2" id="KW-1185">Reference proteome</keyword>
<name>A0A2P4XTY3_9STRA</name>
<gene>
    <name evidence="1" type="ORF">PHPALM_14739</name>
</gene>
<organism evidence="1 2">
    <name type="scientific">Phytophthora palmivora</name>
    <dbReference type="NCBI Taxonomy" id="4796"/>
    <lineage>
        <taxon>Eukaryota</taxon>
        <taxon>Sar</taxon>
        <taxon>Stramenopiles</taxon>
        <taxon>Oomycota</taxon>
        <taxon>Peronosporomycetes</taxon>
        <taxon>Peronosporales</taxon>
        <taxon>Peronosporaceae</taxon>
        <taxon>Phytophthora</taxon>
    </lineage>
</organism>
<dbReference type="AlphaFoldDB" id="A0A2P4XTY3"/>
<evidence type="ECO:0000313" key="1">
    <source>
        <dbReference type="EMBL" id="POM69021.1"/>
    </source>
</evidence>
<evidence type="ECO:0000313" key="2">
    <source>
        <dbReference type="Proteomes" id="UP000237271"/>
    </source>
</evidence>
<protein>
    <submittedName>
        <fullName evidence="1">Uncharacterized protein</fullName>
    </submittedName>
</protein>
<comment type="caution">
    <text evidence="1">The sequence shown here is derived from an EMBL/GenBank/DDBJ whole genome shotgun (WGS) entry which is preliminary data.</text>
</comment>
<dbReference type="OrthoDB" id="124847at2759"/>
<dbReference type="Proteomes" id="UP000237271">
    <property type="component" value="Unassembled WGS sequence"/>
</dbReference>
<sequence>MKERDCMPAVKEYTHRIVEDIEHKTVLYFARYVYTGISKGTTFSTIDDDYICSTKTTFLDFSYLLTYESGISKDMFHIVGRTIRDSNFSPPLLPTVEKYICSNSCIDEETLQKIWFEQTKLYSKLLEAQIEHSRCNRLTRIDHSQNICKTLMGFNSNRSKEQCSSVRILLLV</sequence>
<accession>A0A2P4XTY3</accession>